<evidence type="ECO:0000313" key="3">
    <source>
        <dbReference type="Proteomes" id="UP001652625"/>
    </source>
</evidence>
<name>A0ABM4C4U8_HYDVU</name>
<dbReference type="Proteomes" id="UP001652625">
    <property type="component" value="Chromosome 06"/>
</dbReference>
<keyword evidence="2" id="KW-0472">Membrane</keyword>
<keyword evidence="2" id="KW-0812">Transmembrane</keyword>
<evidence type="ECO:0000313" key="4">
    <source>
        <dbReference type="RefSeq" id="XP_065656591.1"/>
    </source>
</evidence>
<organism evidence="3 5">
    <name type="scientific">Hydra vulgaris</name>
    <name type="common">Hydra</name>
    <name type="synonym">Hydra attenuata</name>
    <dbReference type="NCBI Taxonomy" id="6087"/>
    <lineage>
        <taxon>Eukaryota</taxon>
        <taxon>Metazoa</taxon>
        <taxon>Cnidaria</taxon>
        <taxon>Hydrozoa</taxon>
        <taxon>Hydroidolina</taxon>
        <taxon>Anthoathecata</taxon>
        <taxon>Aplanulata</taxon>
        <taxon>Hydridae</taxon>
        <taxon>Hydra</taxon>
    </lineage>
</organism>
<sequence>MGAKKFVNREYIQRVLFIPIAIIAIISGILVFLVISGSINIQKYSFFRSESEKQAQVQFNNKLQLQVTSINHNLDTIQSFMIKNFEDLKDQKDSTLNLISEFNEQKKMMLNLTSDLRHQKNQIHTFTDKFNEQNELIVNVTGGIKKQEDLIQSLTSHLNNQLEWQEVYKKKFMKIVDDLNNKFDENKNQNEVYKKTFMKTVDDFNNKFDEKNNQILSLNDQLKEQKILITKIANKAAISTEATFLNWKLFCGILLVFFSNHFFT</sequence>
<keyword evidence="2" id="KW-1133">Transmembrane helix</keyword>
<evidence type="ECO:0000256" key="2">
    <source>
        <dbReference type="SAM" id="Phobius"/>
    </source>
</evidence>
<feature type="transmembrane region" description="Helical" evidence="2">
    <location>
        <begin position="16"/>
        <end position="39"/>
    </location>
</feature>
<feature type="transmembrane region" description="Helical" evidence="2">
    <location>
        <begin position="245"/>
        <end position="263"/>
    </location>
</feature>
<dbReference type="RefSeq" id="XP_065656592.1">
    <property type="nucleotide sequence ID" value="XM_065800520.1"/>
</dbReference>
<proteinExistence type="predicted"/>
<gene>
    <name evidence="4 5" type="primary">LOC136081992</name>
</gene>
<accession>A0ABM4C4U8</accession>
<keyword evidence="1" id="KW-0175">Coiled coil</keyword>
<feature type="coiled-coil region" evidence="1">
    <location>
        <begin position="176"/>
        <end position="225"/>
    </location>
</feature>
<evidence type="ECO:0000313" key="5">
    <source>
        <dbReference type="RefSeq" id="XP_065656592.1"/>
    </source>
</evidence>
<protein>
    <submittedName>
        <fullName evidence="4 5">Interaptin-like</fullName>
    </submittedName>
</protein>
<reference evidence="4 5" key="1">
    <citation type="submission" date="2025-05" db="UniProtKB">
        <authorList>
            <consortium name="RefSeq"/>
        </authorList>
    </citation>
    <scope>IDENTIFICATION</scope>
</reference>
<evidence type="ECO:0000256" key="1">
    <source>
        <dbReference type="SAM" id="Coils"/>
    </source>
</evidence>
<dbReference type="GeneID" id="136081992"/>
<keyword evidence="3" id="KW-1185">Reference proteome</keyword>
<dbReference type="RefSeq" id="XP_065656591.1">
    <property type="nucleotide sequence ID" value="XM_065800519.1"/>
</dbReference>